<gene>
    <name evidence="8" type="primary">PRA1H</name>
    <name evidence="8" type="ORF">MA16_Dca016749</name>
</gene>
<evidence type="ECO:0000313" key="8">
    <source>
        <dbReference type="EMBL" id="PKU60015.1"/>
    </source>
</evidence>
<feature type="transmembrane region" description="Helical" evidence="7">
    <location>
        <begin position="181"/>
        <end position="200"/>
    </location>
</feature>
<accession>A0A2I0V9C2</accession>
<proteinExistence type="inferred from homology"/>
<reference evidence="8 9" key="2">
    <citation type="journal article" date="2017" name="Nature">
        <title>The Apostasia genome and the evolution of orchids.</title>
        <authorList>
            <person name="Zhang G.Q."/>
            <person name="Liu K.W."/>
            <person name="Li Z."/>
            <person name="Lohaus R."/>
            <person name="Hsiao Y.Y."/>
            <person name="Niu S.C."/>
            <person name="Wang J.Y."/>
            <person name="Lin Y.C."/>
            <person name="Xu Q."/>
            <person name="Chen L.J."/>
            <person name="Yoshida K."/>
            <person name="Fujiwara S."/>
            <person name="Wang Z.W."/>
            <person name="Zhang Y.Q."/>
            <person name="Mitsuda N."/>
            <person name="Wang M."/>
            <person name="Liu G.H."/>
            <person name="Pecoraro L."/>
            <person name="Huang H.X."/>
            <person name="Xiao X.J."/>
            <person name="Lin M."/>
            <person name="Wu X.Y."/>
            <person name="Wu W.L."/>
            <person name="Chen Y.Y."/>
            <person name="Chang S.B."/>
            <person name="Sakamoto S."/>
            <person name="Ohme-Takagi M."/>
            <person name="Yagi M."/>
            <person name="Zeng S.J."/>
            <person name="Shen C.Y."/>
            <person name="Yeh C.M."/>
            <person name="Luo Y.B."/>
            <person name="Tsai W.C."/>
            <person name="Van de Peer Y."/>
            <person name="Liu Z.J."/>
        </authorList>
    </citation>
    <scope>NUCLEOTIDE SEQUENCE [LARGE SCALE GENOMIC DNA]</scope>
    <source>
        <tissue evidence="8">The whole plant</tissue>
    </source>
</reference>
<keyword evidence="6 7" id="KW-0472">Membrane</keyword>
<evidence type="ECO:0000256" key="6">
    <source>
        <dbReference type="ARBA" id="ARBA00023136"/>
    </source>
</evidence>
<evidence type="ECO:0000256" key="2">
    <source>
        <dbReference type="ARBA" id="ARBA00004141"/>
    </source>
</evidence>
<sequence>MPFVANPLALSVPEPAFEAWLRDSGYLETLDTSSSSLPTSSASFPSSSSKPLPPKNPAAAVSGVISPVFFFLRTLASLFTINPFAKLTPEDFAGETPSWTLRFVGDAGSYSWPGGPSQARMRVQENVRRYARNYAFLCLVFFACSLYQMPILLLSLMESLGVWELLRFCSDKWELEEKHPAVRTILVCAAQFVMLAILYLSNLQVALFCTTVLSYTVMLLHASLRNLAPSKHSLGTDQHRRTYQKKINLPSK</sequence>
<dbReference type="Proteomes" id="UP000233837">
    <property type="component" value="Unassembled WGS sequence"/>
</dbReference>
<comment type="function">
    <text evidence="1 7">May be involved in both secretory and endocytic intracellular trafficking in the endosomal/prevacuolar compartments.</text>
</comment>
<evidence type="ECO:0000313" key="9">
    <source>
        <dbReference type="Proteomes" id="UP000233837"/>
    </source>
</evidence>
<comment type="subcellular location">
    <subcellularLocation>
        <location evidence="2 7">Membrane</location>
        <topology evidence="2 7">Multi-pass membrane protein</topology>
    </subcellularLocation>
</comment>
<keyword evidence="4 7" id="KW-0812">Transmembrane</keyword>
<dbReference type="GO" id="GO:0016192">
    <property type="term" value="P:vesicle-mediated transport"/>
    <property type="evidence" value="ECO:0007669"/>
    <property type="project" value="TreeGrafter"/>
</dbReference>
<feature type="transmembrane region" description="Helical" evidence="7">
    <location>
        <begin position="134"/>
        <end position="157"/>
    </location>
</feature>
<evidence type="ECO:0000256" key="3">
    <source>
        <dbReference type="ARBA" id="ARBA00006483"/>
    </source>
</evidence>
<name>A0A2I0V9C2_9ASPA</name>
<feature type="transmembrane region" description="Helical" evidence="7">
    <location>
        <begin position="58"/>
        <end position="76"/>
    </location>
</feature>
<dbReference type="EMBL" id="KZ504019">
    <property type="protein sequence ID" value="PKU60015.1"/>
    <property type="molecule type" value="Genomic_DNA"/>
</dbReference>
<comment type="similarity">
    <text evidence="3 7">Belongs to the PRA1 family.</text>
</comment>
<dbReference type="Pfam" id="PF03208">
    <property type="entry name" value="PRA1"/>
    <property type="match status" value="1"/>
</dbReference>
<protein>
    <recommendedName>
        <fullName evidence="7">PRA1 family protein</fullName>
    </recommendedName>
</protein>
<dbReference type="OrthoDB" id="779054at2759"/>
<evidence type="ECO:0000256" key="4">
    <source>
        <dbReference type="ARBA" id="ARBA00022692"/>
    </source>
</evidence>
<keyword evidence="9" id="KW-1185">Reference proteome</keyword>
<keyword evidence="5 7" id="KW-1133">Transmembrane helix</keyword>
<evidence type="ECO:0000256" key="7">
    <source>
        <dbReference type="RuleBase" id="RU363107"/>
    </source>
</evidence>
<dbReference type="GO" id="GO:0016020">
    <property type="term" value="C:membrane"/>
    <property type="evidence" value="ECO:0007669"/>
    <property type="project" value="UniProtKB-SubCell"/>
</dbReference>
<dbReference type="GO" id="GO:0005794">
    <property type="term" value="C:Golgi apparatus"/>
    <property type="evidence" value="ECO:0007669"/>
    <property type="project" value="TreeGrafter"/>
</dbReference>
<dbReference type="AlphaFoldDB" id="A0A2I0V9C2"/>
<dbReference type="PANTHER" id="PTHR19317">
    <property type="entry name" value="PRENYLATED RAB ACCEPTOR 1-RELATED"/>
    <property type="match status" value="1"/>
</dbReference>
<dbReference type="PANTHER" id="PTHR19317:SF1">
    <property type="entry name" value="PRA1 FAMILY PROTEIN H"/>
    <property type="match status" value="1"/>
</dbReference>
<evidence type="ECO:0000256" key="1">
    <source>
        <dbReference type="ARBA" id="ARBA00002501"/>
    </source>
</evidence>
<reference evidence="8 9" key="1">
    <citation type="journal article" date="2016" name="Sci. Rep.">
        <title>The Dendrobium catenatum Lindl. genome sequence provides insights into polysaccharide synthase, floral development and adaptive evolution.</title>
        <authorList>
            <person name="Zhang G.Q."/>
            <person name="Xu Q."/>
            <person name="Bian C."/>
            <person name="Tsai W.C."/>
            <person name="Yeh C.M."/>
            <person name="Liu K.W."/>
            <person name="Yoshida K."/>
            <person name="Zhang L.S."/>
            <person name="Chang S.B."/>
            <person name="Chen F."/>
            <person name="Shi Y."/>
            <person name="Su Y.Y."/>
            <person name="Zhang Y.Q."/>
            <person name="Chen L.J."/>
            <person name="Yin Y."/>
            <person name="Lin M."/>
            <person name="Huang H."/>
            <person name="Deng H."/>
            <person name="Wang Z.W."/>
            <person name="Zhu S.L."/>
            <person name="Zhao X."/>
            <person name="Deng C."/>
            <person name="Niu S.C."/>
            <person name="Huang J."/>
            <person name="Wang M."/>
            <person name="Liu G.H."/>
            <person name="Yang H.J."/>
            <person name="Xiao X.J."/>
            <person name="Hsiao Y.Y."/>
            <person name="Wu W.L."/>
            <person name="Chen Y.Y."/>
            <person name="Mitsuda N."/>
            <person name="Ohme-Takagi M."/>
            <person name="Luo Y.B."/>
            <person name="Van de Peer Y."/>
            <person name="Liu Z.J."/>
        </authorList>
    </citation>
    <scope>NUCLEOTIDE SEQUENCE [LARGE SCALE GENOMIC DNA]</scope>
    <source>
        <tissue evidence="8">The whole plant</tissue>
    </source>
</reference>
<evidence type="ECO:0000256" key="5">
    <source>
        <dbReference type="ARBA" id="ARBA00022989"/>
    </source>
</evidence>
<organism evidence="8 9">
    <name type="scientific">Dendrobium catenatum</name>
    <dbReference type="NCBI Taxonomy" id="906689"/>
    <lineage>
        <taxon>Eukaryota</taxon>
        <taxon>Viridiplantae</taxon>
        <taxon>Streptophyta</taxon>
        <taxon>Embryophyta</taxon>
        <taxon>Tracheophyta</taxon>
        <taxon>Spermatophyta</taxon>
        <taxon>Magnoliopsida</taxon>
        <taxon>Liliopsida</taxon>
        <taxon>Asparagales</taxon>
        <taxon>Orchidaceae</taxon>
        <taxon>Epidendroideae</taxon>
        <taxon>Malaxideae</taxon>
        <taxon>Dendrobiinae</taxon>
        <taxon>Dendrobium</taxon>
    </lineage>
</organism>
<dbReference type="InterPro" id="IPR004895">
    <property type="entry name" value="Prenylated_rab_accept_PRA1"/>
</dbReference>
<keyword evidence="7" id="KW-0813">Transport</keyword>
<dbReference type="GO" id="GO:0005783">
    <property type="term" value="C:endoplasmic reticulum"/>
    <property type="evidence" value="ECO:0007669"/>
    <property type="project" value="TreeGrafter"/>
</dbReference>